<organism evidence="6 7">
    <name type="scientific">Caulobacter segnis</name>
    <dbReference type="NCBI Taxonomy" id="88688"/>
    <lineage>
        <taxon>Bacteria</taxon>
        <taxon>Pseudomonadati</taxon>
        <taxon>Pseudomonadota</taxon>
        <taxon>Alphaproteobacteria</taxon>
        <taxon>Caulobacterales</taxon>
        <taxon>Caulobacteraceae</taxon>
        <taxon>Caulobacter</taxon>
    </lineage>
</organism>
<dbReference type="PANTHER" id="PTHR30024:SF43">
    <property type="entry name" value="BLL4572 PROTEIN"/>
    <property type="match status" value="1"/>
</dbReference>
<keyword evidence="5" id="KW-0472">Membrane</keyword>
<keyword evidence="4" id="KW-0997">Cell inner membrane</keyword>
<keyword evidence="7" id="KW-1185">Reference proteome</keyword>
<dbReference type="CDD" id="cd13553">
    <property type="entry name" value="PBP2_NrtA_CpmA_like"/>
    <property type="match status" value="1"/>
</dbReference>
<evidence type="ECO:0000256" key="3">
    <source>
        <dbReference type="ARBA" id="ARBA00022475"/>
    </source>
</evidence>
<protein>
    <submittedName>
        <fullName evidence="6">ABC transporter substrate-binding protein</fullName>
    </submittedName>
</protein>
<dbReference type="SUPFAM" id="SSF53850">
    <property type="entry name" value="Periplasmic binding protein-like II"/>
    <property type="match status" value="1"/>
</dbReference>
<dbReference type="InterPro" id="IPR044527">
    <property type="entry name" value="NrtA/CpmA_ABC-bd_dom"/>
</dbReference>
<evidence type="ECO:0000256" key="2">
    <source>
        <dbReference type="ARBA" id="ARBA00022448"/>
    </source>
</evidence>
<dbReference type="EMBL" id="CP096040">
    <property type="protein sequence ID" value="USQ98346.1"/>
    <property type="molecule type" value="Genomic_DNA"/>
</dbReference>
<dbReference type="Proteomes" id="UP001057520">
    <property type="component" value="Chromosome"/>
</dbReference>
<evidence type="ECO:0000256" key="5">
    <source>
        <dbReference type="ARBA" id="ARBA00023136"/>
    </source>
</evidence>
<accession>A0ABY5A2J2</accession>
<name>A0ABY5A2J2_9CAUL</name>
<evidence type="ECO:0000313" key="6">
    <source>
        <dbReference type="EMBL" id="USQ98346.1"/>
    </source>
</evidence>
<dbReference type="Gene3D" id="3.40.190.10">
    <property type="entry name" value="Periplasmic binding protein-like II"/>
    <property type="match status" value="2"/>
</dbReference>
<keyword evidence="2" id="KW-0813">Transport</keyword>
<comment type="subcellular location">
    <subcellularLocation>
        <location evidence="1">Endomembrane system</location>
    </subcellularLocation>
</comment>
<dbReference type="PANTHER" id="PTHR30024">
    <property type="entry name" value="ALIPHATIC SULFONATES-BINDING PROTEIN-RELATED"/>
    <property type="match status" value="1"/>
</dbReference>
<keyword evidence="3" id="KW-1003">Cell membrane</keyword>
<gene>
    <name evidence="6" type="ORF">MZV50_12710</name>
</gene>
<evidence type="ECO:0000313" key="7">
    <source>
        <dbReference type="Proteomes" id="UP001057520"/>
    </source>
</evidence>
<evidence type="ECO:0000256" key="1">
    <source>
        <dbReference type="ARBA" id="ARBA00004308"/>
    </source>
</evidence>
<proteinExistence type="predicted"/>
<sequence>MSGLSDLRLGFIPLTDCAPLAVAHALGFFEEEGLNVTLEREASWATIRDKVAVGALDGAHMLAPMALAATASGEGEILAPMALNQNGSAVTVSTALADEIGAVALTDFSAPPVTAVALAKVVAARRARGQGPLTFAVVFPHSMHNYLLRYWLAQGGVDPDGDVRLVVIPPPRMVERMRAGEIDGFCVGAPWNAVAEADGVGRILVAASQFWPGGPDKVLGVPAALAERRPDELRACLRAVMRGAAWADAHENRETLVELLARPDRVGASPAAITRALGGEIVFHRDAAGLPRREHGLWFLSQMIRWGQIGPGQDLQALVDQVYRPDLYRDAALSLGPILEPALAFADAAGPVEARLFDGRAFDPKAVGDYAAGFAIGRSLA</sequence>
<evidence type="ECO:0000256" key="4">
    <source>
        <dbReference type="ARBA" id="ARBA00022519"/>
    </source>
</evidence>
<reference evidence="6 7" key="1">
    <citation type="submission" date="2022-04" db="EMBL/GenBank/DDBJ databases">
        <title>Genome sequence of soybean root-associated Caulobacter segnis RL271.</title>
        <authorList>
            <person name="Longley R."/>
            <person name="Bonito G."/>
            <person name="Trigodet F."/>
            <person name="Crosson S."/>
            <person name="Fiebig A."/>
        </authorList>
    </citation>
    <scope>NUCLEOTIDE SEQUENCE [LARGE SCALE GENOMIC DNA]</scope>
    <source>
        <strain evidence="6 7">RL271</strain>
    </source>
</reference>
<dbReference type="Pfam" id="PF13379">
    <property type="entry name" value="NMT1_2"/>
    <property type="match status" value="1"/>
</dbReference>